<evidence type="ECO:0000256" key="1">
    <source>
        <dbReference type="ARBA" id="ARBA00000971"/>
    </source>
</evidence>
<comment type="catalytic activity">
    <reaction evidence="1">
        <text>[protein]-peptidylproline (omega=180) = [protein]-peptidylproline (omega=0)</text>
        <dbReference type="Rhea" id="RHEA:16237"/>
        <dbReference type="Rhea" id="RHEA-COMP:10747"/>
        <dbReference type="Rhea" id="RHEA-COMP:10748"/>
        <dbReference type="ChEBI" id="CHEBI:83833"/>
        <dbReference type="ChEBI" id="CHEBI:83834"/>
        <dbReference type="EC" id="5.2.1.8"/>
    </reaction>
</comment>
<dbReference type="PANTHER" id="PTHR47245:SF1">
    <property type="entry name" value="FOLDASE PROTEIN PRSA"/>
    <property type="match status" value="1"/>
</dbReference>
<dbReference type="EC" id="5.2.1.8" evidence="2"/>
<evidence type="ECO:0000256" key="2">
    <source>
        <dbReference type="ARBA" id="ARBA00013194"/>
    </source>
</evidence>
<protein>
    <recommendedName>
        <fullName evidence="2">peptidylprolyl isomerase</fullName>
        <ecNumber evidence="2">5.2.1.8</ecNumber>
    </recommendedName>
</protein>
<evidence type="ECO:0000256" key="5">
    <source>
        <dbReference type="ARBA" id="ARBA00023235"/>
    </source>
</evidence>
<keyword evidence="5 6" id="KW-0413">Isomerase</keyword>
<dbReference type="GO" id="GO:0003755">
    <property type="term" value="F:peptidyl-prolyl cis-trans isomerase activity"/>
    <property type="evidence" value="ECO:0007669"/>
    <property type="project" value="UniProtKB-KW"/>
</dbReference>
<accession>A0A8J7BYL5</accession>
<dbReference type="PANTHER" id="PTHR47245">
    <property type="entry name" value="PEPTIDYLPROLYL ISOMERASE"/>
    <property type="match status" value="1"/>
</dbReference>
<evidence type="ECO:0000256" key="3">
    <source>
        <dbReference type="ARBA" id="ARBA00022729"/>
    </source>
</evidence>
<gene>
    <name evidence="8" type="ORF">ICL16_19825</name>
</gene>
<dbReference type="InterPro" id="IPR046357">
    <property type="entry name" value="PPIase_dom_sf"/>
</dbReference>
<feature type="domain" description="PpiC" evidence="7">
    <location>
        <begin position="123"/>
        <end position="206"/>
    </location>
</feature>
<evidence type="ECO:0000313" key="9">
    <source>
        <dbReference type="Proteomes" id="UP000629098"/>
    </source>
</evidence>
<dbReference type="InterPro" id="IPR000297">
    <property type="entry name" value="PPIase_PpiC"/>
</dbReference>
<dbReference type="InterPro" id="IPR050245">
    <property type="entry name" value="PrsA_foldase"/>
</dbReference>
<dbReference type="EMBL" id="JACXAE010000067">
    <property type="protein sequence ID" value="MBD2774258.1"/>
    <property type="molecule type" value="Genomic_DNA"/>
</dbReference>
<dbReference type="AlphaFoldDB" id="A0A8J7BYL5"/>
<evidence type="ECO:0000259" key="7">
    <source>
        <dbReference type="PROSITE" id="PS50198"/>
    </source>
</evidence>
<organism evidence="8 9">
    <name type="scientific">Iningainema tapete BLCC-T55</name>
    <dbReference type="NCBI Taxonomy" id="2748662"/>
    <lineage>
        <taxon>Bacteria</taxon>
        <taxon>Bacillati</taxon>
        <taxon>Cyanobacteriota</taxon>
        <taxon>Cyanophyceae</taxon>
        <taxon>Nostocales</taxon>
        <taxon>Scytonemataceae</taxon>
        <taxon>Iningainema tapete</taxon>
    </lineage>
</organism>
<dbReference type="Pfam" id="PF00639">
    <property type="entry name" value="Rotamase"/>
    <property type="match status" value="1"/>
</dbReference>
<evidence type="ECO:0000256" key="6">
    <source>
        <dbReference type="PROSITE-ProRule" id="PRU00278"/>
    </source>
</evidence>
<proteinExistence type="predicted"/>
<keyword evidence="4 6" id="KW-0697">Rotamase</keyword>
<evidence type="ECO:0000313" key="8">
    <source>
        <dbReference type="EMBL" id="MBD2774258.1"/>
    </source>
</evidence>
<dbReference type="RefSeq" id="WP_190831027.1">
    <property type="nucleotide sequence ID" value="NZ_CAWPPI010000067.1"/>
</dbReference>
<dbReference type="PROSITE" id="PS50198">
    <property type="entry name" value="PPIC_PPIASE_2"/>
    <property type="match status" value="1"/>
</dbReference>
<name>A0A8J7BYL5_9CYAN</name>
<evidence type="ECO:0000256" key="4">
    <source>
        <dbReference type="ARBA" id="ARBA00023110"/>
    </source>
</evidence>
<dbReference type="Proteomes" id="UP000629098">
    <property type="component" value="Unassembled WGS sequence"/>
</dbReference>
<dbReference type="Gene3D" id="3.10.50.40">
    <property type="match status" value="1"/>
</dbReference>
<keyword evidence="3" id="KW-0732">Signal</keyword>
<dbReference type="SUPFAM" id="SSF54534">
    <property type="entry name" value="FKBP-like"/>
    <property type="match status" value="1"/>
</dbReference>
<keyword evidence="9" id="KW-1185">Reference proteome</keyword>
<comment type="caution">
    <text evidence="8">The sequence shown here is derived from an EMBL/GenBank/DDBJ whole genome shotgun (WGS) entry which is preliminary data.</text>
</comment>
<sequence length="259" mass="29787">MSAVLQIGNRVLAASEIIPLLASYNIIPQLLCESIIDSAIAPITCTPEETARLLEQFYQHWNLTSQEKRQDWRSRYGLTQEELELLATRKFRVEKFKEVTWGHQLKSYFLKRKRQLDKVIYSLIRTEERGTANELYFRIQEGEQSIAELAREYSSGLEAQTGGIIGPVEFGTIAPNFAQLLYTSQPGIVQPPVPFGEWWVIVRVEKLIPAQLDDFMHQRLLQENFEAWFQQQLSQLSAEEKIWMGVKSKPAQLEKTGAA</sequence>
<reference evidence="8" key="1">
    <citation type="submission" date="2020-09" db="EMBL/GenBank/DDBJ databases">
        <title>Iningainema tapete sp. nov. (Scytonemataceae, Cyanobacteria) from greenhouses in central Florida (USA) produces two types of nodularin with biosynthetic potential for microcystin-LR and anabaenopeptins.</title>
        <authorList>
            <person name="Berthold D.E."/>
            <person name="Lefler F.W."/>
            <person name="Huang I.-S."/>
            <person name="Abdulla H."/>
            <person name="Zimba P.V."/>
            <person name="Laughinghouse H.D. IV."/>
        </authorList>
    </citation>
    <scope>NUCLEOTIDE SEQUENCE</scope>
    <source>
        <strain evidence="8">BLCCT55</strain>
    </source>
</reference>